<protein>
    <submittedName>
        <fullName evidence="5">Glycosyltransferase involved in cell wall biosynthesis</fullName>
    </submittedName>
</protein>
<evidence type="ECO:0000313" key="6">
    <source>
        <dbReference type="Proteomes" id="UP000704762"/>
    </source>
</evidence>
<dbReference type="PANTHER" id="PTHR45947">
    <property type="entry name" value="SULFOQUINOVOSYL TRANSFERASE SQD2"/>
    <property type="match status" value="1"/>
</dbReference>
<dbReference type="PANTHER" id="PTHR45947:SF3">
    <property type="entry name" value="SULFOQUINOVOSYL TRANSFERASE SQD2"/>
    <property type="match status" value="1"/>
</dbReference>
<dbReference type="InterPro" id="IPR001296">
    <property type="entry name" value="Glyco_trans_1"/>
</dbReference>
<evidence type="ECO:0000259" key="4">
    <source>
        <dbReference type="Pfam" id="PF13579"/>
    </source>
</evidence>
<gene>
    <name evidence="5" type="ORF">JOE57_003390</name>
</gene>
<dbReference type="RefSeq" id="WP_204919786.1">
    <property type="nucleotide sequence ID" value="NZ_BAAAQP010000003.1"/>
</dbReference>
<dbReference type="InterPro" id="IPR050194">
    <property type="entry name" value="Glycosyltransferase_grp1"/>
</dbReference>
<evidence type="ECO:0000313" key="5">
    <source>
        <dbReference type="EMBL" id="MBM7800469.1"/>
    </source>
</evidence>
<proteinExistence type="predicted"/>
<feature type="domain" description="Glycosyltransferase subfamily 4-like N-terminal" evidence="4">
    <location>
        <begin position="14"/>
        <end position="145"/>
    </location>
</feature>
<dbReference type="Pfam" id="PF13579">
    <property type="entry name" value="Glyco_trans_4_4"/>
    <property type="match status" value="1"/>
</dbReference>
<dbReference type="CDD" id="cd03801">
    <property type="entry name" value="GT4_PimA-like"/>
    <property type="match status" value="1"/>
</dbReference>
<dbReference type="Gene3D" id="3.40.50.2000">
    <property type="entry name" value="Glycogen Phosphorylase B"/>
    <property type="match status" value="2"/>
</dbReference>
<dbReference type="Proteomes" id="UP000704762">
    <property type="component" value="Unassembled WGS sequence"/>
</dbReference>
<accession>A0ABS2RN80</accession>
<sequence length="351" mass="36732">MTLDIALVLSASTGGIGRHAASLAVRFVAAGHRVCIFCPTETMRAHELADTGARLLPLRGLRLARRADVVHAHGYKAGALAAVPTRLGGPPLVVTWHNAILGRGRSALLGRALQRLTARAADLTLGASSDLVETALDLGARQARLGPVAAPLLPPAVKEPTRLRADLGLEAGELLVLTVSRLAPQKNLGLLLDVARRLRSRQDLRFLVVGDGPLRDSLASRIAADHSRVTLLGRRDDIADLLTAADLALLTSWWEARALVAQEALQFGVPLVSTRVGGIEELVGDAAVLVRPDDAAQAAAAVAELADDPARRAQLAAAGRVRAAGWPDEDDVAADVLAAYAEVLDGSTSGR</sequence>
<evidence type="ECO:0000259" key="3">
    <source>
        <dbReference type="Pfam" id="PF00534"/>
    </source>
</evidence>
<keyword evidence="6" id="KW-1185">Reference proteome</keyword>
<organism evidence="5 6">
    <name type="scientific">Microlunatus panaciterrae</name>
    <dbReference type="NCBI Taxonomy" id="400768"/>
    <lineage>
        <taxon>Bacteria</taxon>
        <taxon>Bacillati</taxon>
        <taxon>Actinomycetota</taxon>
        <taxon>Actinomycetes</taxon>
        <taxon>Propionibacteriales</taxon>
        <taxon>Propionibacteriaceae</taxon>
        <taxon>Microlunatus</taxon>
    </lineage>
</organism>
<keyword evidence="1" id="KW-0328">Glycosyltransferase</keyword>
<dbReference type="EMBL" id="JAFBCF010000001">
    <property type="protein sequence ID" value="MBM7800469.1"/>
    <property type="molecule type" value="Genomic_DNA"/>
</dbReference>
<keyword evidence="2" id="KW-0808">Transferase</keyword>
<name>A0ABS2RN80_9ACTN</name>
<reference evidence="5 6" key="1">
    <citation type="submission" date="2021-01" db="EMBL/GenBank/DDBJ databases">
        <title>Sequencing the genomes of 1000 actinobacteria strains.</title>
        <authorList>
            <person name="Klenk H.-P."/>
        </authorList>
    </citation>
    <scope>NUCLEOTIDE SEQUENCE [LARGE SCALE GENOMIC DNA]</scope>
    <source>
        <strain evidence="5 6">DSM 18662</strain>
    </source>
</reference>
<feature type="domain" description="Glycosyl transferase family 1" evidence="3">
    <location>
        <begin position="163"/>
        <end position="320"/>
    </location>
</feature>
<evidence type="ECO:0000256" key="2">
    <source>
        <dbReference type="ARBA" id="ARBA00022679"/>
    </source>
</evidence>
<dbReference type="Pfam" id="PF00534">
    <property type="entry name" value="Glycos_transf_1"/>
    <property type="match status" value="1"/>
</dbReference>
<evidence type="ECO:0000256" key="1">
    <source>
        <dbReference type="ARBA" id="ARBA00022676"/>
    </source>
</evidence>
<dbReference type="SUPFAM" id="SSF53756">
    <property type="entry name" value="UDP-Glycosyltransferase/glycogen phosphorylase"/>
    <property type="match status" value="1"/>
</dbReference>
<comment type="caution">
    <text evidence="5">The sequence shown here is derived from an EMBL/GenBank/DDBJ whole genome shotgun (WGS) entry which is preliminary data.</text>
</comment>
<dbReference type="InterPro" id="IPR028098">
    <property type="entry name" value="Glyco_trans_4-like_N"/>
</dbReference>